<dbReference type="AlphaFoldDB" id="A0A2I0KFK7"/>
<dbReference type="EMBL" id="PGOL01000621">
    <property type="protein sequence ID" value="PKI67288.1"/>
    <property type="molecule type" value="Genomic_DNA"/>
</dbReference>
<proteinExistence type="predicted"/>
<name>A0A2I0KFK7_PUNGR</name>
<feature type="region of interest" description="Disordered" evidence="1">
    <location>
        <begin position="54"/>
        <end position="134"/>
    </location>
</feature>
<protein>
    <submittedName>
        <fullName evidence="2">Uncharacterized protein</fullName>
    </submittedName>
</protein>
<feature type="compositionally biased region" description="Basic and acidic residues" evidence="1">
    <location>
        <begin position="62"/>
        <end position="72"/>
    </location>
</feature>
<dbReference type="Proteomes" id="UP000233551">
    <property type="component" value="Unassembled WGS sequence"/>
</dbReference>
<reference evidence="2 3" key="1">
    <citation type="submission" date="2017-11" db="EMBL/GenBank/DDBJ databases">
        <title>De-novo sequencing of pomegranate (Punica granatum L.) genome.</title>
        <authorList>
            <person name="Akparov Z."/>
            <person name="Amiraslanov A."/>
            <person name="Hajiyeva S."/>
            <person name="Abbasov M."/>
            <person name="Kaur K."/>
            <person name="Hamwieh A."/>
            <person name="Solovyev V."/>
            <person name="Salamov A."/>
            <person name="Braich B."/>
            <person name="Kosarev P."/>
            <person name="Mahmoud A."/>
            <person name="Hajiyev E."/>
            <person name="Babayeva S."/>
            <person name="Izzatullayeva V."/>
            <person name="Mammadov A."/>
            <person name="Mammadov A."/>
            <person name="Sharifova S."/>
            <person name="Ojaghi J."/>
            <person name="Eynullazada K."/>
            <person name="Bayramov B."/>
            <person name="Abdulazimova A."/>
            <person name="Shahmuradov I."/>
        </authorList>
    </citation>
    <scope>NUCLEOTIDE SEQUENCE [LARGE SCALE GENOMIC DNA]</scope>
    <source>
        <strain evidence="3">cv. AG2017</strain>
        <tissue evidence="2">Leaf</tissue>
    </source>
</reference>
<gene>
    <name evidence="2" type="ORF">CRG98_012305</name>
</gene>
<accession>A0A2I0KFK7</accession>
<organism evidence="2 3">
    <name type="scientific">Punica granatum</name>
    <name type="common">Pomegranate</name>
    <dbReference type="NCBI Taxonomy" id="22663"/>
    <lineage>
        <taxon>Eukaryota</taxon>
        <taxon>Viridiplantae</taxon>
        <taxon>Streptophyta</taxon>
        <taxon>Embryophyta</taxon>
        <taxon>Tracheophyta</taxon>
        <taxon>Spermatophyta</taxon>
        <taxon>Magnoliopsida</taxon>
        <taxon>eudicotyledons</taxon>
        <taxon>Gunneridae</taxon>
        <taxon>Pentapetalae</taxon>
        <taxon>rosids</taxon>
        <taxon>malvids</taxon>
        <taxon>Myrtales</taxon>
        <taxon>Lythraceae</taxon>
        <taxon>Punica</taxon>
    </lineage>
</organism>
<evidence type="ECO:0000256" key="1">
    <source>
        <dbReference type="SAM" id="MobiDB-lite"/>
    </source>
</evidence>
<sequence>MWSGPIGKSIFVLPETPGVPRAGDICFRESGHHHSRVCLVGGDSGGQVDEIHSLIGGSRSDAGPKFDAEPKPDAVNAGSEPNAGPEPNVVNAGPEPDVWPKPDAVNTGPKPNAVNAQPKPDAGLKPKWGRSPIQ</sequence>
<keyword evidence="3" id="KW-1185">Reference proteome</keyword>
<comment type="caution">
    <text evidence="2">The sequence shown here is derived from an EMBL/GenBank/DDBJ whole genome shotgun (WGS) entry which is preliminary data.</text>
</comment>
<evidence type="ECO:0000313" key="2">
    <source>
        <dbReference type="EMBL" id="PKI67288.1"/>
    </source>
</evidence>
<evidence type="ECO:0000313" key="3">
    <source>
        <dbReference type="Proteomes" id="UP000233551"/>
    </source>
</evidence>